<dbReference type="AlphaFoldDB" id="A0A069ZUR8"/>
<dbReference type="InterPro" id="IPR015422">
    <property type="entry name" value="PyrdxlP-dep_Trfase_small"/>
</dbReference>
<evidence type="ECO:0000256" key="6">
    <source>
        <dbReference type="ARBA" id="ARBA00022898"/>
    </source>
</evidence>
<name>A0A069ZUR8_CHLMR</name>
<dbReference type="Gene3D" id="3.90.1150.10">
    <property type="entry name" value="Aspartate Aminotransferase, domain 1"/>
    <property type="match status" value="1"/>
</dbReference>
<dbReference type="RefSeq" id="WP_010229084.1">
    <property type="nucleotide sequence ID" value="NZ_CP007217.1"/>
</dbReference>
<dbReference type="EMBL" id="CP007217">
    <property type="protein sequence ID" value="AJR10111.1"/>
    <property type="molecule type" value="Genomic_DNA"/>
</dbReference>
<dbReference type="KEGG" id="cmm:NC80_00030"/>
<evidence type="ECO:0000256" key="2">
    <source>
        <dbReference type="ARBA" id="ARBA00007441"/>
    </source>
</evidence>
<feature type="domain" description="Aminotransferase class I/classII large" evidence="8">
    <location>
        <begin position="29"/>
        <end position="387"/>
    </location>
</feature>
<dbReference type="GO" id="GO:0006520">
    <property type="term" value="P:amino acid metabolic process"/>
    <property type="evidence" value="ECO:0007669"/>
    <property type="project" value="InterPro"/>
</dbReference>
<evidence type="ECO:0000256" key="4">
    <source>
        <dbReference type="ARBA" id="ARBA00022576"/>
    </source>
</evidence>
<dbReference type="OMA" id="VGACTIV"/>
<dbReference type="GeneID" id="1245529"/>
<evidence type="ECO:0000256" key="1">
    <source>
        <dbReference type="ARBA" id="ARBA00001933"/>
    </source>
</evidence>
<dbReference type="InterPro" id="IPR015421">
    <property type="entry name" value="PyrdxlP-dep_Trfase_major"/>
</dbReference>
<dbReference type="InterPro" id="IPR004839">
    <property type="entry name" value="Aminotransferase_I/II_large"/>
</dbReference>
<sequence>MSLFEQLPSFSPDSILGLAQAFQEDPREDKINLLLGTYEREKSRYGGFSSVRKAQTVFFGDEKDKNYLPIRGSSVFLDQMAALCFGEIDANRWTGVQAVGGTGALHLGALVYAKSSLAGKVYIPAQTWGNHSRIFSRLGLSLEHYPYYDQEKKDLDLQGLKASLRDAPEASLILLHCCCHNPTGKDIPLSEWPEIIAIIKDRGLIPFFDMAYLGFANGIVEDRRPVRLCIEAGVATFVAGSCSKNFSLYGSRVGFFGVVHQDKTDLSRILSFLEEQIRGEYSSPAREGVAIVTSILENPYLRQEWGLELNGIRQSLEEIRANFVIAMREVAGHSFDFIASQKGFFGYPGFSKEQVVFLREELGIYTTAGGRFNLNGITDKNINRVIHGFAKAYEYSRSVS</sequence>
<dbReference type="Gene3D" id="3.40.640.10">
    <property type="entry name" value="Type I PLP-dependent aspartate aminotransferase-like (Major domain)"/>
    <property type="match status" value="1"/>
</dbReference>
<dbReference type="GO" id="GO:0042802">
    <property type="term" value="F:identical protein binding"/>
    <property type="evidence" value="ECO:0007669"/>
    <property type="project" value="TreeGrafter"/>
</dbReference>
<evidence type="ECO:0000259" key="8">
    <source>
        <dbReference type="Pfam" id="PF00155"/>
    </source>
</evidence>
<dbReference type="Pfam" id="PF00155">
    <property type="entry name" value="Aminotran_1_2"/>
    <property type="match status" value="1"/>
</dbReference>
<protein>
    <recommendedName>
        <fullName evidence="7">Aminotransferase</fullName>
        <ecNumber evidence="7">2.6.1.-</ecNumber>
    </recommendedName>
</protein>
<dbReference type="GO" id="GO:0030170">
    <property type="term" value="F:pyridoxal phosphate binding"/>
    <property type="evidence" value="ECO:0007669"/>
    <property type="project" value="InterPro"/>
</dbReference>
<dbReference type="SUPFAM" id="SSF53383">
    <property type="entry name" value="PLP-dependent transferases"/>
    <property type="match status" value="1"/>
</dbReference>
<comment type="cofactor">
    <cofactor evidence="1 7">
        <name>pyridoxal 5'-phosphate</name>
        <dbReference type="ChEBI" id="CHEBI:597326"/>
    </cofactor>
</comment>
<dbReference type="PANTHER" id="PTHR11879">
    <property type="entry name" value="ASPARTATE AMINOTRANSFERASE"/>
    <property type="match status" value="1"/>
</dbReference>
<dbReference type="EC" id="2.6.1.-" evidence="7"/>
<evidence type="ECO:0000256" key="3">
    <source>
        <dbReference type="ARBA" id="ARBA00011738"/>
    </source>
</evidence>
<dbReference type="PRINTS" id="PR00799">
    <property type="entry name" value="TRANSAMINASE"/>
</dbReference>
<reference evidence="9 10" key="1">
    <citation type="submission" date="2014-02" db="EMBL/GenBank/DDBJ databases">
        <authorList>
            <person name="Chen C."/>
            <person name="Conrad T.A."/>
            <person name="Zhou Z."/>
            <person name="Lai Z."/>
            <person name="Zhong G."/>
        </authorList>
    </citation>
    <scope>NUCLEOTIDE SEQUENCE [LARGE SCALE GENOMIC DNA]</scope>
    <source>
        <strain evidence="9 10">Nigg3-28</strain>
    </source>
</reference>
<organism evidence="9 10">
    <name type="scientific">Chlamydia muridarum</name>
    <dbReference type="NCBI Taxonomy" id="83560"/>
    <lineage>
        <taxon>Bacteria</taxon>
        <taxon>Pseudomonadati</taxon>
        <taxon>Chlamydiota</taxon>
        <taxon>Chlamydiia</taxon>
        <taxon>Chlamydiales</taxon>
        <taxon>Chlamydiaceae</taxon>
        <taxon>Chlamydia/Chlamydophila group</taxon>
        <taxon>Chlamydia</taxon>
    </lineage>
</organism>
<evidence type="ECO:0000313" key="10">
    <source>
        <dbReference type="Proteomes" id="UP000260363"/>
    </source>
</evidence>
<evidence type="ECO:0000313" key="9">
    <source>
        <dbReference type="EMBL" id="AJR10111.1"/>
    </source>
</evidence>
<dbReference type="InterPro" id="IPR015424">
    <property type="entry name" value="PyrdxlP-dep_Trfase"/>
</dbReference>
<accession>A0A069ZUR8</accession>
<dbReference type="PROSITE" id="PS00105">
    <property type="entry name" value="AA_TRANSFER_CLASS_1"/>
    <property type="match status" value="1"/>
</dbReference>
<proteinExistence type="inferred from homology"/>
<dbReference type="InterPro" id="IPR004838">
    <property type="entry name" value="NHTrfase_class1_PyrdxlP-BS"/>
</dbReference>
<dbReference type="Proteomes" id="UP000260363">
    <property type="component" value="Chromosome"/>
</dbReference>
<evidence type="ECO:0000256" key="7">
    <source>
        <dbReference type="RuleBase" id="RU000481"/>
    </source>
</evidence>
<comment type="similarity">
    <text evidence="2 7">Belongs to the class-I pyridoxal-phosphate-dependent aminotransferase family.</text>
</comment>
<gene>
    <name evidence="9" type="ORF">BD36_00035</name>
</gene>
<dbReference type="NCBIfam" id="NF006719">
    <property type="entry name" value="PRK09257.1"/>
    <property type="match status" value="1"/>
</dbReference>
<keyword evidence="4 7" id="KW-0032">Aminotransferase</keyword>
<dbReference type="PANTHER" id="PTHR11879:SF22">
    <property type="entry name" value="ASPARTATE AMINOTRANSFERASE, MITOCHONDRIAL"/>
    <property type="match status" value="1"/>
</dbReference>
<dbReference type="KEGG" id="cmx:DNC_00030"/>
<dbReference type="KEGG" id="cmg:NC81_00030"/>
<dbReference type="CDD" id="cd00609">
    <property type="entry name" value="AAT_like"/>
    <property type="match status" value="1"/>
</dbReference>
<dbReference type="STRING" id="83560.NC80_00030"/>
<dbReference type="PATRIC" id="fig|83560.10.peg.6"/>
<comment type="subunit">
    <text evidence="3">Homodimer.</text>
</comment>
<dbReference type="GO" id="GO:0008483">
    <property type="term" value="F:transaminase activity"/>
    <property type="evidence" value="ECO:0007669"/>
    <property type="project" value="UniProtKB-KW"/>
</dbReference>
<keyword evidence="5 7" id="KW-0808">Transferase</keyword>
<keyword evidence="6" id="KW-0663">Pyridoxal phosphate</keyword>
<dbReference type="InterPro" id="IPR000796">
    <property type="entry name" value="Asp_trans"/>
</dbReference>
<evidence type="ECO:0000256" key="5">
    <source>
        <dbReference type="ARBA" id="ARBA00022679"/>
    </source>
</evidence>